<evidence type="ECO:0000313" key="2">
    <source>
        <dbReference type="Proteomes" id="UP000029868"/>
    </source>
</evidence>
<dbReference type="Proteomes" id="UP000029868">
    <property type="component" value="Unassembled WGS sequence"/>
</dbReference>
<dbReference type="OrthoDB" id="9182490at2"/>
<comment type="caution">
    <text evidence="1">The sequence shown here is derived from an EMBL/GenBank/DDBJ whole genome shotgun (WGS) entry which is preliminary data.</text>
</comment>
<name>A0A099KU99_COLPS</name>
<accession>A0A099KU99</accession>
<protein>
    <submittedName>
        <fullName evidence="1">Uncharacterized protein</fullName>
    </submittedName>
</protein>
<dbReference type="EMBL" id="JQEC01000021">
    <property type="protein sequence ID" value="KGJ93765.1"/>
    <property type="molecule type" value="Genomic_DNA"/>
</dbReference>
<sequence length="75" mass="8283">MANYMTQPMSAAKTIKITYYRKQSQSHPSHEETGAFTLAAESDYSRFNNIPADEVDIGTFKSSQGVPTAGKTHKI</sequence>
<dbReference type="PATRIC" id="fig|28229.3.peg.1944"/>
<dbReference type="AlphaFoldDB" id="A0A099KU99"/>
<evidence type="ECO:0000313" key="1">
    <source>
        <dbReference type="EMBL" id="KGJ93765.1"/>
    </source>
</evidence>
<dbReference type="RefSeq" id="WP_033082008.1">
    <property type="nucleotide sequence ID" value="NZ_JQEC01000021.1"/>
</dbReference>
<reference evidence="1 2" key="1">
    <citation type="submission" date="2014-08" db="EMBL/GenBank/DDBJ databases">
        <title>Genomic and Phenotypic Diversity of Colwellia psychrerythraea strains from Disparate Marine Basins.</title>
        <authorList>
            <person name="Techtmann S.M."/>
            <person name="Stelling S.C."/>
            <person name="Utturkar S.M."/>
            <person name="Alshibli N."/>
            <person name="Harris A."/>
            <person name="Brown S.D."/>
            <person name="Hazen T.C."/>
        </authorList>
    </citation>
    <scope>NUCLEOTIDE SEQUENCE [LARGE SCALE GENOMIC DNA]</scope>
    <source>
        <strain evidence="1 2">GAB14E</strain>
    </source>
</reference>
<gene>
    <name evidence="1" type="ORF">GAB14E_2320</name>
</gene>
<proteinExistence type="predicted"/>
<organism evidence="1 2">
    <name type="scientific">Colwellia psychrerythraea</name>
    <name type="common">Vibrio psychroerythus</name>
    <dbReference type="NCBI Taxonomy" id="28229"/>
    <lineage>
        <taxon>Bacteria</taxon>
        <taxon>Pseudomonadati</taxon>
        <taxon>Pseudomonadota</taxon>
        <taxon>Gammaproteobacteria</taxon>
        <taxon>Alteromonadales</taxon>
        <taxon>Colwelliaceae</taxon>
        <taxon>Colwellia</taxon>
    </lineage>
</organism>